<reference evidence="1" key="1">
    <citation type="submission" date="2021-07" db="EMBL/GenBank/DDBJ databases">
        <authorList>
            <person name="Catto M.A."/>
            <person name="Jacobson A."/>
            <person name="Kennedy G."/>
            <person name="Labadie P."/>
            <person name="Hunt B.G."/>
            <person name="Srinivasan R."/>
        </authorList>
    </citation>
    <scope>NUCLEOTIDE SEQUENCE</scope>
    <source>
        <strain evidence="1">PL_HMW_Pooled</strain>
        <tissue evidence="1">Head</tissue>
    </source>
</reference>
<protein>
    <submittedName>
        <fullName evidence="1">Zinc finger BED domain-containing protein 5</fullName>
    </submittedName>
</protein>
<accession>A0AAE1HS60</accession>
<dbReference type="PANTHER" id="PTHR45913">
    <property type="entry name" value="EPM2A-INTERACTING PROTEIN 1"/>
    <property type="match status" value="1"/>
</dbReference>
<dbReference type="Proteomes" id="UP001219518">
    <property type="component" value="Unassembled WGS sequence"/>
</dbReference>
<dbReference type="AlphaFoldDB" id="A0AAE1HS60"/>
<keyword evidence="2" id="KW-1185">Reference proteome</keyword>
<proteinExistence type="predicted"/>
<dbReference type="EMBL" id="JAHWGI010001260">
    <property type="protein sequence ID" value="KAK3926432.1"/>
    <property type="molecule type" value="Genomic_DNA"/>
</dbReference>
<evidence type="ECO:0000313" key="2">
    <source>
        <dbReference type="Proteomes" id="UP001219518"/>
    </source>
</evidence>
<gene>
    <name evidence="1" type="ORF">KUF71_014649</name>
</gene>
<dbReference type="PANTHER" id="PTHR45913:SF19">
    <property type="entry name" value="LOW QUALITY PROTEIN: ZINC FINGER BED DOMAIN-CONTAINING PROTEIN 5-LIKE"/>
    <property type="match status" value="1"/>
</dbReference>
<evidence type="ECO:0000313" key="1">
    <source>
        <dbReference type="EMBL" id="KAK3926432.1"/>
    </source>
</evidence>
<sequence>MVNVIKAHPLQTRLFKLLREEVGAPYTALLYYSKPRWLSRGKVTRRLITLRCEVREFLYEKESTLAAYWDEPEFVQQVAYLADVLEKLNELNVSLQGRNTNLLTLTDKMNGFQGKLSIWRRKALNDLYDMFLTLHELLEDVTLIIKQQIIDHLESLATKMEEWFGDLPGEEMDWVRNPFRIEEWNMPLKHLEELTDLQADRTLARKVMHIVGCMQQRIRL</sequence>
<organism evidence="1 2">
    <name type="scientific">Frankliniella fusca</name>
    <dbReference type="NCBI Taxonomy" id="407009"/>
    <lineage>
        <taxon>Eukaryota</taxon>
        <taxon>Metazoa</taxon>
        <taxon>Ecdysozoa</taxon>
        <taxon>Arthropoda</taxon>
        <taxon>Hexapoda</taxon>
        <taxon>Insecta</taxon>
        <taxon>Pterygota</taxon>
        <taxon>Neoptera</taxon>
        <taxon>Paraneoptera</taxon>
        <taxon>Thysanoptera</taxon>
        <taxon>Terebrantia</taxon>
        <taxon>Thripoidea</taxon>
        <taxon>Thripidae</taxon>
        <taxon>Frankliniella</taxon>
    </lineage>
</organism>
<name>A0AAE1HS60_9NEOP</name>
<reference evidence="1" key="2">
    <citation type="journal article" date="2023" name="BMC Genomics">
        <title>Pest status, molecular evolution, and epigenetic factors derived from the genome assembly of Frankliniella fusca, a thysanopteran phytovirus vector.</title>
        <authorList>
            <person name="Catto M.A."/>
            <person name="Labadie P.E."/>
            <person name="Jacobson A.L."/>
            <person name="Kennedy G.G."/>
            <person name="Srinivasan R."/>
            <person name="Hunt B.G."/>
        </authorList>
    </citation>
    <scope>NUCLEOTIDE SEQUENCE</scope>
    <source>
        <strain evidence="1">PL_HMW_Pooled</strain>
    </source>
</reference>
<comment type="caution">
    <text evidence="1">The sequence shown here is derived from an EMBL/GenBank/DDBJ whole genome shotgun (WGS) entry which is preliminary data.</text>
</comment>